<organism evidence="4 5">
    <name type="scientific">Tatumella punctata</name>
    <dbReference type="NCBI Taxonomy" id="399969"/>
    <lineage>
        <taxon>Bacteria</taxon>
        <taxon>Pseudomonadati</taxon>
        <taxon>Pseudomonadota</taxon>
        <taxon>Gammaproteobacteria</taxon>
        <taxon>Enterobacterales</taxon>
        <taxon>Erwiniaceae</taxon>
        <taxon>Tatumella</taxon>
    </lineage>
</organism>
<dbReference type="InterPro" id="IPR036767">
    <property type="entry name" value="ApaG_sf"/>
</dbReference>
<dbReference type="PROSITE" id="PS51087">
    <property type="entry name" value="APAG"/>
    <property type="match status" value="1"/>
</dbReference>
<evidence type="ECO:0000256" key="1">
    <source>
        <dbReference type="ARBA" id="ARBA00017693"/>
    </source>
</evidence>
<comment type="caution">
    <text evidence="4">The sequence shown here is derived from an EMBL/GenBank/DDBJ whole genome shotgun (WGS) entry which is preliminary data.</text>
</comment>
<dbReference type="InterPro" id="IPR023065">
    <property type="entry name" value="Uncharacterised_ApaG"/>
</dbReference>
<evidence type="ECO:0000256" key="2">
    <source>
        <dbReference type="HAMAP-Rule" id="MF_00791"/>
    </source>
</evidence>
<evidence type="ECO:0000259" key="3">
    <source>
        <dbReference type="PROSITE" id="PS51087"/>
    </source>
</evidence>
<gene>
    <name evidence="2 4" type="primary">apaG</name>
    <name evidence="4" type="ORF">ACFP73_15080</name>
</gene>
<reference evidence="5" key="1">
    <citation type="journal article" date="2019" name="Int. J. Syst. Evol. Microbiol.">
        <title>The Global Catalogue of Microorganisms (GCM) 10K type strain sequencing project: providing services to taxonomists for standard genome sequencing and annotation.</title>
        <authorList>
            <consortium name="The Broad Institute Genomics Platform"/>
            <consortium name="The Broad Institute Genome Sequencing Center for Infectious Disease"/>
            <person name="Wu L."/>
            <person name="Ma J."/>
        </authorList>
    </citation>
    <scope>NUCLEOTIDE SEQUENCE [LARGE SCALE GENOMIC DNA]</scope>
    <source>
        <strain evidence="5">CGMCC 4.1530</strain>
    </source>
</reference>
<accession>A0ABW1VQS6</accession>
<name>A0ABW1VQS6_9GAMM</name>
<evidence type="ECO:0000313" key="5">
    <source>
        <dbReference type="Proteomes" id="UP001596215"/>
    </source>
</evidence>
<dbReference type="RefSeq" id="WP_212706999.1">
    <property type="nucleotide sequence ID" value="NZ_BAAAFW010000029.1"/>
</dbReference>
<dbReference type="Proteomes" id="UP001596215">
    <property type="component" value="Unassembled WGS sequence"/>
</dbReference>
<keyword evidence="5" id="KW-1185">Reference proteome</keyword>
<protein>
    <recommendedName>
        <fullName evidence="1 2">Protein ApaG</fullName>
    </recommendedName>
</protein>
<dbReference type="PANTHER" id="PTHR14289">
    <property type="entry name" value="F-BOX ONLY PROTEIN 3"/>
    <property type="match status" value="1"/>
</dbReference>
<dbReference type="NCBIfam" id="NF003967">
    <property type="entry name" value="PRK05461.1"/>
    <property type="match status" value="1"/>
</dbReference>
<feature type="domain" description="ApaG" evidence="3">
    <location>
        <begin position="1"/>
        <end position="125"/>
    </location>
</feature>
<dbReference type="HAMAP" id="MF_00791">
    <property type="entry name" value="ApaG"/>
    <property type="match status" value="1"/>
</dbReference>
<sequence>MSASRRVYVNVQTFYVASQSQPEAGRYVFAYTITIRNLGHNTVCLRERYWLITNGDGNETEVRGEGVVGEQPVIAPGEEYQYTSGAVLETPIGTMQGHYVMQDEQGEEFHTPVPVFRLAVATLLH</sequence>
<evidence type="ECO:0000313" key="4">
    <source>
        <dbReference type="EMBL" id="MFC6363389.1"/>
    </source>
</evidence>
<dbReference type="InterPro" id="IPR007474">
    <property type="entry name" value="ApaG_domain"/>
</dbReference>
<dbReference type="EMBL" id="JBHSUC010000028">
    <property type="protein sequence ID" value="MFC6363389.1"/>
    <property type="molecule type" value="Genomic_DNA"/>
</dbReference>
<proteinExistence type="inferred from homology"/>
<dbReference type="Gene3D" id="2.60.40.1470">
    <property type="entry name" value="ApaG domain"/>
    <property type="match status" value="1"/>
</dbReference>
<dbReference type="SUPFAM" id="SSF110069">
    <property type="entry name" value="ApaG-like"/>
    <property type="match status" value="1"/>
</dbReference>
<dbReference type="Pfam" id="PF04379">
    <property type="entry name" value="DUF525"/>
    <property type="match status" value="1"/>
</dbReference>
<dbReference type="PANTHER" id="PTHR14289:SF16">
    <property type="entry name" value="POLYMERASE DELTA-INTERACTING PROTEIN 2"/>
    <property type="match status" value="1"/>
</dbReference>